<gene>
    <name evidence="1" type="ORF">FHS09_001660</name>
</gene>
<accession>A0A7W4WAS3</accession>
<sequence length="91" mass="9965">MAPCGAWPIFAPAKSAFSLGGIPPSMAVRYTAAGLPARAAKNQQNHIFAKPVLGFALRVSLRLTKIAPGDFVRQLFRCDVLLKTWMFFNKT</sequence>
<organism evidence="1 2">
    <name type="scientific">Microbulbifer rhizosphaerae</name>
    <dbReference type="NCBI Taxonomy" id="1562603"/>
    <lineage>
        <taxon>Bacteria</taxon>
        <taxon>Pseudomonadati</taxon>
        <taxon>Pseudomonadota</taxon>
        <taxon>Gammaproteobacteria</taxon>
        <taxon>Cellvibrionales</taxon>
        <taxon>Microbulbiferaceae</taxon>
        <taxon>Microbulbifer</taxon>
    </lineage>
</organism>
<dbReference type="EMBL" id="JACHWZ010000006">
    <property type="protein sequence ID" value="MBB3060840.1"/>
    <property type="molecule type" value="Genomic_DNA"/>
</dbReference>
<evidence type="ECO:0000313" key="1">
    <source>
        <dbReference type="EMBL" id="MBB3060840.1"/>
    </source>
</evidence>
<reference evidence="1 2" key="1">
    <citation type="submission" date="2020-08" db="EMBL/GenBank/DDBJ databases">
        <title>Genomic Encyclopedia of Type Strains, Phase III (KMG-III): the genomes of soil and plant-associated and newly described type strains.</title>
        <authorList>
            <person name="Whitman W."/>
        </authorList>
    </citation>
    <scope>NUCLEOTIDE SEQUENCE [LARGE SCALE GENOMIC DNA]</scope>
    <source>
        <strain evidence="1 2">CECT 8799</strain>
    </source>
</reference>
<keyword evidence="2" id="KW-1185">Reference proteome</keyword>
<protein>
    <submittedName>
        <fullName evidence="1">Uncharacterized protein</fullName>
    </submittedName>
</protein>
<dbReference type="RefSeq" id="WP_183458632.1">
    <property type="nucleotide sequence ID" value="NZ_JACHWZ010000006.1"/>
</dbReference>
<dbReference type="AlphaFoldDB" id="A0A7W4WAS3"/>
<evidence type="ECO:0000313" key="2">
    <source>
        <dbReference type="Proteomes" id="UP000535937"/>
    </source>
</evidence>
<comment type="caution">
    <text evidence="1">The sequence shown here is derived from an EMBL/GenBank/DDBJ whole genome shotgun (WGS) entry which is preliminary data.</text>
</comment>
<name>A0A7W4WAS3_9GAMM</name>
<dbReference type="Proteomes" id="UP000535937">
    <property type="component" value="Unassembled WGS sequence"/>
</dbReference>
<proteinExistence type="predicted"/>